<dbReference type="PIRSF" id="PIRSF029876">
    <property type="entry name" value="UCP029876"/>
    <property type="match status" value="1"/>
</dbReference>
<proteinExistence type="predicted"/>
<dbReference type="SUPFAM" id="SSF158560">
    <property type="entry name" value="BH3980-like"/>
    <property type="match status" value="1"/>
</dbReference>
<reference evidence="1 2" key="1">
    <citation type="submission" date="2024-04" db="EMBL/GenBank/DDBJ databases">
        <title>Human intestinal bacterial collection.</title>
        <authorList>
            <person name="Pauvert C."/>
            <person name="Hitch T.C.A."/>
            <person name="Clavel T."/>
        </authorList>
    </citation>
    <scope>NUCLEOTIDE SEQUENCE [LARGE SCALE GENOMIC DNA]</scope>
    <source>
        <strain evidence="1 2">CLA-KB-H42</strain>
    </source>
</reference>
<dbReference type="InterPro" id="IPR008316">
    <property type="entry name" value="UCP029876"/>
</dbReference>
<gene>
    <name evidence="1" type="ORF">AAA083_05210</name>
</gene>
<evidence type="ECO:0000313" key="2">
    <source>
        <dbReference type="Proteomes" id="UP001487305"/>
    </source>
</evidence>
<sequence length="115" mass="13119">MLDIFEKLIGDKKEYREMMARVKALPDDYRFVYEKAQKYMWNFTAGDGMDMLKVQYDLIDLFEAGAAEGRPVLDITGKDVASFCDELIRDAKTQAGKLREKLNREIAEKLGGGEA</sequence>
<dbReference type="Gene3D" id="1.10.1900.10">
    <property type="entry name" value="c-terminal domain of poly(a) binding protein"/>
    <property type="match status" value="1"/>
</dbReference>
<evidence type="ECO:0000313" key="1">
    <source>
        <dbReference type="EMBL" id="MEQ3362371.1"/>
    </source>
</evidence>
<name>A0ABV1JBB6_9ACTN</name>
<dbReference type="Proteomes" id="UP001487305">
    <property type="component" value="Unassembled WGS sequence"/>
</dbReference>
<dbReference type="RefSeq" id="WP_102374872.1">
    <property type="nucleotide sequence ID" value="NZ_JBBNOP010000003.1"/>
</dbReference>
<organism evidence="1 2">
    <name type="scientific">Raoultibacter massiliensis</name>
    <dbReference type="NCBI Taxonomy" id="1852371"/>
    <lineage>
        <taxon>Bacteria</taxon>
        <taxon>Bacillati</taxon>
        <taxon>Actinomycetota</taxon>
        <taxon>Coriobacteriia</taxon>
        <taxon>Eggerthellales</taxon>
        <taxon>Eggerthellaceae</taxon>
        <taxon>Raoultibacter</taxon>
    </lineage>
</organism>
<dbReference type="Pfam" id="PF06304">
    <property type="entry name" value="DUF1048"/>
    <property type="match status" value="1"/>
</dbReference>
<comment type="caution">
    <text evidence="1">The sequence shown here is derived from an EMBL/GenBank/DDBJ whole genome shotgun (WGS) entry which is preliminary data.</text>
</comment>
<dbReference type="EMBL" id="JBBNOP010000003">
    <property type="protein sequence ID" value="MEQ3362371.1"/>
    <property type="molecule type" value="Genomic_DNA"/>
</dbReference>
<keyword evidence="2" id="KW-1185">Reference proteome</keyword>
<accession>A0ABV1JBB6</accession>
<protein>
    <submittedName>
        <fullName evidence="1">DUF1048 domain-containing protein</fullName>
    </submittedName>
</protein>